<keyword evidence="2" id="KW-1133">Transmembrane helix</keyword>
<dbReference type="PRINTS" id="PR00781">
    <property type="entry name" value="LIPOSIGPTASE"/>
</dbReference>
<organism evidence="3 4">
    <name type="scientific">Candidatus Andersenbacteria bacterium RIFCSPHIGHO2_12_FULL_45_11</name>
    <dbReference type="NCBI Taxonomy" id="1797281"/>
    <lineage>
        <taxon>Bacteria</taxon>
        <taxon>Candidatus Anderseniibacteriota</taxon>
    </lineage>
</organism>
<dbReference type="GO" id="GO:0006508">
    <property type="term" value="P:proteolysis"/>
    <property type="evidence" value="ECO:0007669"/>
    <property type="project" value="InterPro"/>
</dbReference>
<keyword evidence="2" id="KW-0812">Transmembrane</keyword>
<keyword evidence="2" id="KW-0472">Membrane</keyword>
<evidence type="ECO:0000256" key="1">
    <source>
        <dbReference type="RuleBase" id="RU004181"/>
    </source>
</evidence>
<dbReference type="Proteomes" id="UP000177528">
    <property type="component" value="Unassembled WGS sequence"/>
</dbReference>
<sequence>MNIAYPLVLIAAGGASNILDRIQLGYVRDPLVLGSLYFNVADICIAIGITWAVYVLYQYNRV</sequence>
<name>A0A1G1X4J7_9BACT</name>
<dbReference type="AlphaFoldDB" id="A0A1G1X4J7"/>
<dbReference type="EMBL" id="MHHR01000007">
    <property type="protein sequence ID" value="OGY34929.1"/>
    <property type="molecule type" value="Genomic_DNA"/>
</dbReference>
<gene>
    <name evidence="3" type="ORF">A3D99_03605</name>
</gene>
<proteinExistence type="inferred from homology"/>
<evidence type="ECO:0000313" key="4">
    <source>
        <dbReference type="Proteomes" id="UP000177528"/>
    </source>
</evidence>
<feature type="transmembrane region" description="Helical" evidence="2">
    <location>
        <begin position="36"/>
        <end position="57"/>
    </location>
</feature>
<reference evidence="3 4" key="1">
    <citation type="journal article" date="2016" name="Nat. Commun.">
        <title>Thousands of microbial genomes shed light on interconnected biogeochemical processes in an aquifer system.</title>
        <authorList>
            <person name="Anantharaman K."/>
            <person name="Brown C.T."/>
            <person name="Hug L.A."/>
            <person name="Sharon I."/>
            <person name="Castelle C.J."/>
            <person name="Probst A.J."/>
            <person name="Thomas B.C."/>
            <person name="Singh A."/>
            <person name="Wilkins M.J."/>
            <person name="Karaoz U."/>
            <person name="Brodie E.L."/>
            <person name="Williams K.H."/>
            <person name="Hubbard S.S."/>
            <person name="Banfield J.F."/>
        </authorList>
    </citation>
    <scope>NUCLEOTIDE SEQUENCE [LARGE SCALE GENOMIC DNA]</scope>
</reference>
<dbReference type="GO" id="GO:0004190">
    <property type="term" value="F:aspartic-type endopeptidase activity"/>
    <property type="evidence" value="ECO:0007669"/>
    <property type="project" value="InterPro"/>
</dbReference>
<dbReference type="InterPro" id="IPR001872">
    <property type="entry name" value="Peptidase_A8"/>
</dbReference>
<accession>A0A1G1X4J7</accession>
<comment type="similarity">
    <text evidence="1">Belongs to the peptidase A8 family.</text>
</comment>
<evidence type="ECO:0000256" key="2">
    <source>
        <dbReference type="SAM" id="Phobius"/>
    </source>
</evidence>
<comment type="caution">
    <text evidence="3">The sequence shown here is derived from an EMBL/GenBank/DDBJ whole genome shotgun (WGS) entry which is preliminary data.</text>
</comment>
<protein>
    <submittedName>
        <fullName evidence="3">Uncharacterized protein</fullName>
    </submittedName>
</protein>
<evidence type="ECO:0000313" key="3">
    <source>
        <dbReference type="EMBL" id="OGY34929.1"/>
    </source>
</evidence>
<dbReference type="GO" id="GO:0016020">
    <property type="term" value="C:membrane"/>
    <property type="evidence" value="ECO:0007669"/>
    <property type="project" value="InterPro"/>
</dbReference>
<dbReference type="Pfam" id="PF01252">
    <property type="entry name" value="Peptidase_A8"/>
    <property type="match status" value="1"/>
</dbReference>